<organism evidence="1 2">
    <name type="scientific">Desulfovibrio ferrophilus</name>
    <dbReference type="NCBI Taxonomy" id="241368"/>
    <lineage>
        <taxon>Bacteria</taxon>
        <taxon>Pseudomonadati</taxon>
        <taxon>Thermodesulfobacteriota</taxon>
        <taxon>Desulfovibrionia</taxon>
        <taxon>Desulfovibrionales</taxon>
        <taxon>Desulfovibrionaceae</taxon>
        <taxon>Desulfovibrio</taxon>
    </lineage>
</organism>
<dbReference type="KEGG" id="dfl:DFE_0784"/>
<keyword evidence="2" id="KW-1185">Reference proteome</keyword>
<dbReference type="RefSeq" id="WP_126376825.1">
    <property type="nucleotide sequence ID" value="NZ_AP017378.1"/>
</dbReference>
<dbReference type="OrthoDB" id="5470971at2"/>
<reference evidence="1 2" key="1">
    <citation type="journal article" date="2018" name="Sci. Adv.">
        <title>Multi-heme cytochromes provide a pathway for survival in energy-limited environments.</title>
        <authorList>
            <person name="Deng X."/>
            <person name="Dohmae N."/>
            <person name="Nealson K.H."/>
            <person name="Hashimoto K."/>
            <person name="Okamoto A."/>
        </authorList>
    </citation>
    <scope>NUCLEOTIDE SEQUENCE [LARGE SCALE GENOMIC DNA]</scope>
    <source>
        <strain evidence="1 2">IS5</strain>
    </source>
</reference>
<evidence type="ECO:0000313" key="2">
    <source>
        <dbReference type="Proteomes" id="UP000269883"/>
    </source>
</evidence>
<dbReference type="EMBL" id="AP017378">
    <property type="protein sequence ID" value="BBD07510.1"/>
    <property type="molecule type" value="Genomic_DNA"/>
</dbReference>
<accession>A0A2Z6AWB6</accession>
<proteinExistence type="predicted"/>
<protein>
    <submittedName>
        <fullName evidence="1">Uncharacterized protein</fullName>
    </submittedName>
</protein>
<gene>
    <name evidence="1" type="ORF">DFE_0784</name>
</gene>
<name>A0A2Z6AWB6_9BACT</name>
<sequence>MQIHSVASEQPLPSDRAYVMTMTIKSFKGRKNVQVHLFRPEFSEEEFNSYNWDGLLGDPVEPDLTDPEGSKKLMLEAFTKEERDQIFDYIERRYEDRVIEATSAPMSFPIPTGLSPLSAVPEGKTIGLIRFSQLPNFDLPFPMHGLYDLSQAEPLVEEQA</sequence>
<dbReference type="Proteomes" id="UP000269883">
    <property type="component" value="Chromosome"/>
</dbReference>
<dbReference type="AlphaFoldDB" id="A0A2Z6AWB6"/>
<evidence type="ECO:0000313" key="1">
    <source>
        <dbReference type="EMBL" id="BBD07510.1"/>
    </source>
</evidence>